<feature type="transmembrane region" description="Helical" evidence="5">
    <location>
        <begin position="265"/>
        <end position="285"/>
    </location>
</feature>
<feature type="transmembrane region" description="Helical" evidence="5">
    <location>
        <begin position="135"/>
        <end position="157"/>
    </location>
</feature>
<dbReference type="PANTHER" id="PTHR31465:SF9">
    <property type="entry name" value="SPHINGOID LONG-CHAIN BASE TRANSPORTER RSB1"/>
    <property type="match status" value="1"/>
</dbReference>
<proteinExistence type="predicted"/>
<evidence type="ECO:0000256" key="4">
    <source>
        <dbReference type="ARBA" id="ARBA00023136"/>
    </source>
</evidence>
<comment type="caution">
    <text evidence="6">The sequence shown here is derived from an EMBL/GenBank/DDBJ whole genome shotgun (WGS) entry which is preliminary data.</text>
</comment>
<protein>
    <recommendedName>
        <fullName evidence="8">RTA1-domain-containing protein</fullName>
    </recommendedName>
</protein>
<feature type="transmembrane region" description="Helical" evidence="5">
    <location>
        <begin position="91"/>
        <end position="114"/>
    </location>
</feature>
<dbReference type="EMBL" id="JANAWD010000071">
    <property type="protein sequence ID" value="KAJ3488236.1"/>
    <property type="molecule type" value="Genomic_DNA"/>
</dbReference>
<evidence type="ECO:0000256" key="2">
    <source>
        <dbReference type="ARBA" id="ARBA00022692"/>
    </source>
</evidence>
<keyword evidence="7" id="KW-1185">Reference proteome</keyword>
<dbReference type="Pfam" id="PF04479">
    <property type="entry name" value="RTA1"/>
    <property type="match status" value="1"/>
</dbReference>
<dbReference type="Proteomes" id="UP001212997">
    <property type="component" value="Unassembled WGS sequence"/>
</dbReference>
<sequence>MPSNSSAYGPDVIAPDGTILKSPYYEYIPTKWICIMFVGLYALTTILHFGQSLRYRMWFLLPTVCLAGVGEVIGWGGRSWSSFSPLLQTPFLIQIVATILAPTPFVAALFILFARLTNRLGIRYSRLSPQWYSRIFLSCDFVSLIIQGAGGGIAATANDSAGSNTGSKIMLGGILFQLISLIAFITLAAEYLWRYSQDRTVRRHRKTLESTESQTTLTYRFEWDTKIKLFICGLTFITTCILIRSIYRLIELADGWNGRIISTQVYFNVLDGGMILISMFALNVFHPGYFLDESQVPYSPMREKHATETTETLVPPV</sequence>
<organism evidence="6 7">
    <name type="scientific">Meripilus lineatus</name>
    <dbReference type="NCBI Taxonomy" id="2056292"/>
    <lineage>
        <taxon>Eukaryota</taxon>
        <taxon>Fungi</taxon>
        <taxon>Dikarya</taxon>
        <taxon>Basidiomycota</taxon>
        <taxon>Agaricomycotina</taxon>
        <taxon>Agaricomycetes</taxon>
        <taxon>Polyporales</taxon>
        <taxon>Meripilaceae</taxon>
        <taxon>Meripilus</taxon>
    </lineage>
</organism>
<dbReference type="GO" id="GO:0000324">
    <property type="term" value="C:fungal-type vacuole"/>
    <property type="evidence" value="ECO:0007669"/>
    <property type="project" value="TreeGrafter"/>
</dbReference>
<name>A0AAD5V7N1_9APHY</name>
<evidence type="ECO:0000313" key="6">
    <source>
        <dbReference type="EMBL" id="KAJ3488236.1"/>
    </source>
</evidence>
<comment type="subcellular location">
    <subcellularLocation>
        <location evidence="1">Membrane</location>
        <topology evidence="1">Multi-pass membrane protein</topology>
    </subcellularLocation>
</comment>
<evidence type="ECO:0000256" key="5">
    <source>
        <dbReference type="SAM" id="Phobius"/>
    </source>
</evidence>
<evidence type="ECO:0000256" key="1">
    <source>
        <dbReference type="ARBA" id="ARBA00004141"/>
    </source>
</evidence>
<evidence type="ECO:0000313" key="7">
    <source>
        <dbReference type="Proteomes" id="UP001212997"/>
    </source>
</evidence>
<reference evidence="6" key="1">
    <citation type="submission" date="2022-07" db="EMBL/GenBank/DDBJ databases">
        <title>Genome Sequence of Physisporinus lineatus.</title>
        <authorList>
            <person name="Buettner E."/>
        </authorList>
    </citation>
    <scope>NUCLEOTIDE SEQUENCE</scope>
    <source>
        <strain evidence="6">VT162</strain>
    </source>
</reference>
<dbReference type="AlphaFoldDB" id="A0AAD5V7N1"/>
<feature type="transmembrane region" description="Helical" evidence="5">
    <location>
        <begin position="57"/>
        <end position="76"/>
    </location>
</feature>
<accession>A0AAD5V7N1</accession>
<dbReference type="PANTHER" id="PTHR31465">
    <property type="entry name" value="PROTEIN RTA1-RELATED"/>
    <property type="match status" value="1"/>
</dbReference>
<gene>
    <name evidence="6" type="ORF">NLI96_g2982</name>
</gene>
<dbReference type="GO" id="GO:0005886">
    <property type="term" value="C:plasma membrane"/>
    <property type="evidence" value="ECO:0007669"/>
    <property type="project" value="TreeGrafter"/>
</dbReference>
<feature type="transmembrane region" description="Helical" evidence="5">
    <location>
        <begin position="30"/>
        <end position="50"/>
    </location>
</feature>
<keyword evidence="4 5" id="KW-0472">Membrane</keyword>
<dbReference type="InterPro" id="IPR007568">
    <property type="entry name" value="RTA1"/>
</dbReference>
<keyword evidence="2 5" id="KW-0812">Transmembrane</keyword>
<evidence type="ECO:0000256" key="3">
    <source>
        <dbReference type="ARBA" id="ARBA00022989"/>
    </source>
</evidence>
<feature type="transmembrane region" description="Helical" evidence="5">
    <location>
        <begin position="169"/>
        <end position="193"/>
    </location>
</feature>
<evidence type="ECO:0008006" key="8">
    <source>
        <dbReference type="Google" id="ProtNLM"/>
    </source>
</evidence>
<feature type="transmembrane region" description="Helical" evidence="5">
    <location>
        <begin position="229"/>
        <end position="250"/>
    </location>
</feature>
<keyword evidence="3 5" id="KW-1133">Transmembrane helix</keyword>